<evidence type="ECO:0000256" key="1">
    <source>
        <dbReference type="ARBA" id="ARBA00022801"/>
    </source>
</evidence>
<gene>
    <name evidence="3" type="ORF">N7449_002560</name>
</gene>
<evidence type="ECO:0000259" key="2">
    <source>
        <dbReference type="Pfam" id="PF07859"/>
    </source>
</evidence>
<dbReference type="Pfam" id="PF07859">
    <property type="entry name" value="Abhydrolase_3"/>
    <property type="match status" value="1"/>
</dbReference>
<dbReference type="GO" id="GO:0017000">
    <property type="term" value="P:antibiotic biosynthetic process"/>
    <property type="evidence" value="ECO:0007669"/>
    <property type="project" value="UniProtKB-ARBA"/>
</dbReference>
<dbReference type="OrthoDB" id="19653at2759"/>
<accession>A0A9W9MVB4</accession>
<sequence length="316" mass="34266">MSATHVFKVIDGLSLEIDVLSPPTKKENSPVLLHFHGGFLVIGEKTTFPPHWLINACQKRGWTYATASYRLLPETPGHEILKDAIDAVNWVYANISKRVIIAGSSAGGYLALAAAAHPATPRPLAVLSIYGMLDPANERYIRPGQPLWGPVDDEAKALEEIEAAMRNDAIDGYPFQVSPPVDRRFGWIRALHQAAQYADVLARKPGLAGRIAGEGVRAVEVEDRVLFPASFGLKEGFPPTVLLHGDVDELVGFDQSVAVARDLEAFGVDVSLECAKGQGHGFETKEVIDLDGGEALGDKAVSDTLRRVISHLERHV</sequence>
<dbReference type="Proteomes" id="UP001150942">
    <property type="component" value="Unassembled WGS sequence"/>
</dbReference>
<proteinExistence type="predicted"/>
<feature type="domain" description="Alpha/beta hydrolase fold-3" evidence="2">
    <location>
        <begin position="32"/>
        <end position="135"/>
    </location>
</feature>
<dbReference type="GO" id="GO:0072330">
    <property type="term" value="P:monocarboxylic acid biosynthetic process"/>
    <property type="evidence" value="ECO:0007669"/>
    <property type="project" value="UniProtKB-ARBA"/>
</dbReference>
<dbReference type="InterPro" id="IPR050300">
    <property type="entry name" value="GDXG_lipolytic_enzyme"/>
</dbReference>
<organism evidence="3 4">
    <name type="scientific">Penicillium cf. viridicatum</name>
    <dbReference type="NCBI Taxonomy" id="2972119"/>
    <lineage>
        <taxon>Eukaryota</taxon>
        <taxon>Fungi</taxon>
        <taxon>Dikarya</taxon>
        <taxon>Ascomycota</taxon>
        <taxon>Pezizomycotina</taxon>
        <taxon>Eurotiomycetes</taxon>
        <taxon>Eurotiomycetidae</taxon>
        <taxon>Eurotiales</taxon>
        <taxon>Aspergillaceae</taxon>
        <taxon>Penicillium</taxon>
    </lineage>
</organism>
<dbReference type="EMBL" id="JAPQKQ010000002">
    <property type="protein sequence ID" value="KAJ5208181.1"/>
    <property type="molecule type" value="Genomic_DNA"/>
</dbReference>
<dbReference type="PANTHER" id="PTHR48081">
    <property type="entry name" value="AB HYDROLASE SUPERFAMILY PROTEIN C4A8.06C"/>
    <property type="match status" value="1"/>
</dbReference>
<evidence type="ECO:0000313" key="4">
    <source>
        <dbReference type="Proteomes" id="UP001150942"/>
    </source>
</evidence>
<name>A0A9W9MVB4_9EURO</name>
<dbReference type="InterPro" id="IPR029058">
    <property type="entry name" value="AB_hydrolase_fold"/>
</dbReference>
<comment type="caution">
    <text evidence="3">The sequence shown here is derived from an EMBL/GenBank/DDBJ whole genome shotgun (WGS) entry which is preliminary data.</text>
</comment>
<evidence type="ECO:0000313" key="3">
    <source>
        <dbReference type="EMBL" id="KAJ5208181.1"/>
    </source>
</evidence>
<keyword evidence="4" id="KW-1185">Reference proteome</keyword>
<keyword evidence="1" id="KW-0378">Hydrolase</keyword>
<protein>
    <recommendedName>
        <fullName evidence="2">Alpha/beta hydrolase fold-3 domain-containing protein</fullName>
    </recommendedName>
</protein>
<reference evidence="3" key="2">
    <citation type="journal article" date="2023" name="IMA Fungus">
        <title>Comparative genomic study of the Penicillium genus elucidates a diverse pangenome and 15 lateral gene transfer events.</title>
        <authorList>
            <person name="Petersen C."/>
            <person name="Sorensen T."/>
            <person name="Nielsen M.R."/>
            <person name="Sondergaard T.E."/>
            <person name="Sorensen J.L."/>
            <person name="Fitzpatrick D.A."/>
            <person name="Frisvad J.C."/>
            <person name="Nielsen K.L."/>
        </authorList>
    </citation>
    <scope>NUCLEOTIDE SEQUENCE</scope>
    <source>
        <strain evidence="3">IBT 20477</strain>
    </source>
</reference>
<dbReference type="InterPro" id="IPR013094">
    <property type="entry name" value="AB_hydrolase_3"/>
</dbReference>
<dbReference type="AlphaFoldDB" id="A0A9W9MVB4"/>
<dbReference type="Gene3D" id="3.40.50.1820">
    <property type="entry name" value="alpha/beta hydrolase"/>
    <property type="match status" value="1"/>
</dbReference>
<dbReference type="SUPFAM" id="SSF53474">
    <property type="entry name" value="alpha/beta-Hydrolases"/>
    <property type="match status" value="1"/>
</dbReference>
<reference evidence="3" key="1">
    <citation type="submission" date="2022-11" db="EMBL/GenBank/DDBJ databases">
        <authorList>
            <person name="Petersen C."/>
        </authorList>
    </citation>
    <scope>NUCLEOTIDE SEQUENCE</scope>
    <source>
        <strain evidence="3">IBT 20477</strain>
    </source>
</reference>
<dbReference type="GO" id="GO:0016787">
    <property type="term" value="F:hydrolase activity"/>
    <property type="evidence" value="ECO:0007669"/>
    <property type="project" value="UniProtKB-KW"/>
</dbReference>
<dbReference type="PANTHER" id="PTHR48081:SF3">
    <property type="entry name" value="ALPHA_BETA HYDROLASE FOLD-3 DOMAIN-CONTAINING PROTEIN"/>
    <property type="match status" value="1"/>
</dbReference>